<organism evidence="7 8">
    <name type="scientific">Candidatus Phycosocius spiralis</name>
    <dbReference type="NCBI Taxonomy" id="2815099"/>
    <lineage>
        <taxon>Bacteria</taxon>
        <taxon>Pseudomonadati</taxon>
        <taxon>Pseudomonadota</taxon>
        <taxon>Alphaproteobacteria</taxon>
        <taxon>Caulobacterales</taxon>
        <taxon>Caulobacterales incertae sedis</taxon>
        <taxon>Candidatus Phycosocius</taxon>
    </lineage>
</organism>
<accession>A0ABQ4PY19</accession>
<dbReference type="NCBIfam" id="TIGR01970">
    <property type="entry name" value="DEAH_box_HrpB"/>
    <property type="match status" value="1"/>
</dbReference>
<evidence type="ECO:0000259" key="5">
    <source>
        <dbReference type="PROSITE" id="PS51192"/>
    </source>
</evidence>
<sequence length="821" mass="88330">MVGVIPPDLPIHPVLPDLLAQLSKLTNVVLVAPPGAGKTTAVPLALIDQPWCAGQRILVLSPRRLAARAAASRMAAVLGEAVGQTVGYHVRLDKNITKQTRIEVITEGMLTRRMQDDPALDGVAAIVFDEVHERNLDADLGLALALESQAALREDLRLIAMSATLDGGRFSELMGGAPIVESAGKLYPIDTFYIGRKADIALEIQAAQTALLALKQGEGDILVFLPGLADINRAQDFLASKDLDSKCLVVPLHGSLSPAEQDQALAPAPAGRRKIILSTAIAQTSLTIEGVRIVVDGGLSRRPRYDPETGLTRLESVRCSRAACDQRRGRAGRTAPGQCYRLWDEAQMGAFPAFDRPEILEADLAPLVLTLAGFGITDPGVLSWLDLPPRTAWQEAVKLLMDLEALENAPDQLPRQTAHGKRLSEFGLPPRLAHMIVKAGELGFGSTAAFVAGLLSEKGLGGNQTDISARLIGFQRDNSPRAIKARALAQNWARQIGAREPVEPEKAGRALALAYPERVAKARDRQGGFVMVNGRGGELDPREALAGADYLAIGALMGQAARARIGEAASLTKGDIEGLFGGLIETCILTQFDRPSGTLRTRQQRRFGALILDEAPCQISPQAYQAGLLDAVKAHGLSILSWTPKAIALQDRLEWLAKQDPQAWPQLTQDALMAQLDDWLAPALVGIKALSDLDVGDALEAYLGWSQLQAIGKAAPARFETPLQTNHLIDYAAEQGPTVAVRVQELFGLRTHPMLADGKVPLVFQLLSPAHRPVAVTANLPAFWTGGWQDVCKDMKARYPRHVWPQDPANAKPTARAKPRS</sequence>
<feature type="domain" description="Helicase C-terminal" evidence="6">
    <location>
        <begin position="206"/>
        <end position="375"/>
    </location>
</feature>
<dbReference type="InterPro" id="IPR011545">
    <property type="entry name" value="DEAD/DEAH_box_helicase_dom"/>
</dbReference>
<dbReference type="InterPro" id="IPR007502">
    <property type="entry name" value="Helicase-assoc_dom"/>
</dbReference>
<evidence type="ECO:0000313" key="8">
    <source>
        <dbReference type="Proteomes" id="UP001161064"/>
    </source>
</evidence>
<dbReference type="Pfam" id="PF00270">
    <property type="entry name" value="DEAD"/>
    <property type="match status" value="1"/>
</dbReference>
<protein>
    <submittedName>
        <fullName evidence="7">ATP-dependent helicase</fullName>
    </submittedName>
</protein>
<dbReference type="SUPFAM" id="SSF52540">
    <property type="entry name" value="P-loop containing nucleoside triphosphate hydrolases"/>
    <property type="match status" value="1"/>
</dbReference>
<dbReference type="Proteomes" id="UP001161064">
    <property type="component" value="Unassembled WGS sequence"/>
</dbReference>
<keyword evidence="3 7" id="KW-0347">Helicase</keyword>
<reference evidence="7" key="1">
    <citation type="submission" date="2021-05" db="EMBL/GenBank/DDBJ databases">
        <authorList>
            <person name="Tanabe Y."/>
        </authorList>
    </citation>
    <scope>NUCLEOTIDE SEQUENCE</scope>
    <source>
        <strain evidence="7">BOTRYCO-1</strain>
    </source>
</reference>
<dbReference type="InterPro" id="IPR013689">
    <property type="entry name" value="RNA_helicase_ATP-dep_HrpB_C"/>
</dbReference>
<dbReference type="PANTHER" id="PTHR43519">
    <property type="entry name" value="ATP-DEPENDENT RNA HELICASE HRPB"/>
    <property type="match status" value="1"/>
</dbReference>
<dbReference type="Pfam" id="PF08482">
    <property type="entry name" value="HrpB_C"/>
    <property type="match status" value="1"/>
</dbReference>
<evidence type="ECO:0000256" key="1">
    <source>
        <dbReference type="ARBA" id="ARBA00022741"/>
    </source>
</evidence>
<keyword evidence="2" id="KW-0378">Hydrolase</keyword>
<feature type="domain" description="Helicase ATP-binding" evidence="5">
    <location>
        <begin position="19"/>
        <end position="183"/>
    </location>
</feature>
<dbReference type="CDD" id="cd18791">
    <property type="entry name" value="SF2_C_RHA"/>
    <property type="match status" value="1"/>
</dbReference>
<dbReference type="InterPro" id="IPR049614">
    <property type="entry name" value="HrpB_DEXH"/>
</dbReference>
<dbReference type="EMBL" id="BPFZ01000015">
    <property type="protein sequence ID" value="GIU67870.1"/>
    <property type="molecule type" value="Genomic_DNA"/>
</dbReference>
<evidence type="ECO:0000256" key="2">
    <source>
        <dbReference type="ARBA" id="ARBA00022801"/>
    </source>
</evidence>
<evidence type="ECO:0000313" key="7">
    <source>
        <dbReference type="EMBL" id="GIU67870.1"/>
    </source>
</evidence>
<dbReference type="SMART" id="SM00490">
    <property type="entry name" value="HELICc"/>
    <property type="match status" value="1"/>
</dbReference>
<evidence type="ECO:0000259" key="6">
    <source>
        <dbReference type="PROSITE" id="PS51194"/>
    </source>
</evidence>
<dbReference type="PANTHER" id="PTHR43519:SF1">
    <property type="entry name" value="ATP-DEPENDENT RNA HELICASE HRPB"/>
    <property type="match status" value="1"/>
</dbReference>
<evidence type="ECO:0000256" key="4">
    <source>
        <dbReference type="ARBA" id="ARBA00022840"/>
    </source>
</evidence>
<dbReference type="InterPro" id="IPR027417">
    <property type="entry name" value="P-loop_NTPase"/>
</dbReference>
<dbReference type="Pfam" id="PF00271">
    <property type="entry name" value="Helicase_C"/>
    <property type="match status" value="1"/>
</dbReference>
<dbReference type="PROSITE" id="PS51194">
    <property type="entry name" value="HELICASE_CTER"/>
    <property type="match status" value="1"/>
</dbReference>
<keyword evidence="1" id="KW-0547">Nucleotide-binding</keyword>
<dbReference type="InterPro" id="IPR001650">
    <property type="entry name" value="Helicase_C-like"/>
</dbReference>
<dbReference type="InterPro" id="IPR010225">
    <property type="entry name" value="HrpB"/>
</dbReference>
<dbReference type="InterPro" id="IPR014001">
    <property type="entry name" value="Helicase_ATP-bd"/>
</dbReference>
<dbReference type="SMART" id="SM00487">
    <property type="entry name" value="DEXDc"/>
    <property type="match status" value="1"/>
</dbReference>
<dbReference type="RefSeq" id="WP_284361111.1">
    <property type="nucleotide sequence ID" value="NZ_BPFZ01000015.1"/>
</dbReference>
<dbReference type="InterPro" id="IPR002464">
    <property type="entry name" value="DNA/RNA_helicase_DEAH_CS"/>
</dbReference>
<gene>
    <name evidence="7" type="ORF">PsB1_2024</name>
</gene>
<dbReference type="Gene3D" id="3.40.50.300">
    <property type="entry name" value="P-loop containing nucleotide triphosphate hydrolases"/>
    <property type="match status" value="2"/>
</dbReference>
<keyword evidence="4" id="KW-0067">ATP-binding</keyword>
<dbReference type="PROSITE" id="PS51192">
    <property type="entry name" value="HELICASE_ATP_BIND_1"/>
    <property type="match status" value="1"/>
</dbReference>
<dbReference type="PROSITE" id="PS00690">
    <property type="entry name" value="DEAH_ATP_HELICASE"/>
    <property type="match status" value="1"/>
</dbReference>
<proteinExistence type="predicted"/>
<reference evidence="7" key="2">
    <citation type="journal article" date="2023" name="ISME Commun">
        <title>Characterization of a bloom-associated alphaproteobacterial lineage, 'Candidatus Phycosocius': insights into freshwater algal-bacterial interactions.</title>
        <authorList>
            <person name="Tanabe Y."/>
            <person name="Yamaguchi H."/>
            <person name="Yoshida M."/>
            <person name="Kai A."/>
            <person name="Okazaki Y."/>
        </authorList>
    </citation>
    <scope>NUCLEOTIDE SEQUENCE</scope>
    <source>
        <strain evidence="7">BOTRYCO-1</strain>
    </source>
</reference>
<evidence type="ECO:0000256" key="3">
    <source>
        <dbReference type="ARBA" id="ARBA00022806"/>
    </source>
</evidence>
<dbReference type="GO" id="GO:0004386">
    <property type="term" value="F:helicase activity"/>
    <property type="evidence" value="ECO:0007669"/>
    <property type="project" value="UniProtKB-KW"/>
</dbReference>
<comment type="caution">
    <text evidence="7">The sequence shown here is derived from an EMBL/GenBank/DDBJ whole genome shotgun (WGS) entry which is preliminary data.</text>
</comment>
<dbReference type="CDD" id="cd17990">
    <property type="entry name" value="DEXHc_HrpB"/>
    <property type="match status" value="1"/>
</dbReference>
<name>A0ABQ4PY19_9PROT</name>
<keyword evidence="8" id="KW-1185">Reference proteome</keyword>
<dbReference type="SMART" id="SM00847">
    <property type="entry name" value="HA2"/>
    <property type="match status" value="1"/>
</dbReference>
<dbReference type="PIRSF" id="PIRSF005496">
    <property type="entry name" value="ATP_hel_hrpB"/>
    <property type="match status" value="1"/>
</dbReference>
<dbReference type="Gene3D" id="1.20.120.1080">
    <property type="match status" value="1"/>
</dbReference>